<organism evidence="3 4">
    <name type="scientific">Folsomia candida</name>
    <name type="common">Springtail</name>
    <dbReference type="NCBI Taxonomy" id="158441"/>
    <lineage>
        <taxon>Eukaryota</taxon>
        <taxon>Metazoa</taxon>
        <taxon>Ecdysozoa</taxon>
        <taxon>Arthropoda</taxon>
        <taxon>Hexapoda</taxon>
        <taxon>Collembola</taxon>
        <taxon>Entomobryomorpha</taxon>
        <taxon>Isotomoidea</taxon>
        <taxon>Isotomidae</taxon>
        <taxon>Proisotominae</taxon>
        <taxon>Folsomia</taxon>
    </lineage>
</organism>
<comment type="caution">
    <text evidence="3">The sequence shown here is derived from an EMBL/GenBank/DDBJ whole genome shotgun (WGS) entry which is preliminary data.</text>
</comment>
<keyword evidence="2" id="KW-0472">Membrane</keyword>
<keyword evidence="4" id="KW-1185">Reference proteome</keyword>
<evidence type="ECO:0000256" key="2">
    <source>
        <dbReference type="SAM" id="Phobius"/>
    </source>
</evidence>
<keyword evidence="2" id="KW-0812">Transmembrane</keyword>
<sequence length="332" mass="36038">MGGKCSKSKPPGHIEPSRGGELGGDADVNKNSQPQQIPPIVVANAEGESFAIGSSSAASASASSFASTSASSIIIVDNRLVANTENQAMVEATLANLLDQTDSVMFNKPDLQIFNEFMLYQITLGQANDTVAMYVVKRSPSRFQPRRDIILLTSDGQTKVKVFMGDVVIGSIVKSRLNICKPEFRIRDRDKKDIAVVVSRTAYCCTTLQKLCCSDNFGIFEAIGKPNYQPKATPSSQPHDNNDDKLLGIIYRDITFSDRASHDGIIEIQFRNDSALVVDTTMKCLLIAAAIFIDFSVFVPQEGESDVKVIIIVGLSLLVFLGFVILGVVYIT</sequence>
<feature type="transmembrane region" description="Helical" evidence="2">
    <location>
        <begin position="309"/>
        <end position="331"/>
    </location>
</feature>
<dbReference type="AlphaFoldDB" id="A0A226E2X3"/>
<evidence type="ECO:0000313" key="3">
    <source>
        <dbReference type="EMBL" id="OXA51271.1"/>
    </source>
</evidence>
<feature type="transmembrane region" description="Helical" evidence="2">
    <location>
        <begin position="276"/>
        <end position="297"/>
    </location>
</feature>
<evidence type="ECO:0008006" key="5">
    <source>
        <dbReference type="Google" id="ProtNLM"/>
    </source>
</evidence>
<evidence type="ECO:0000313" key="4">
    <source>
        <dbReference type="Proteomes" id="UP000198287"/>
    </source>
</evidence>
<reference evidence="3 4" key="1">
    <citation type="submission" date="2015-12" db="EMBL/GenBank/DDBJ databases">
        <title>The genome of Folsomia candida.</title>
        <authorList>
            <person name="Faddeeva A."/>
            <person name="Derks M.F."/>
            <person name="Anvar Y."/>
            <person name="Smit S."/>
            <person name="Van Straalen N."/>
            <person name="Roelofs D."/>
        </authorList>
    </citation>
    <scope>NUCLEOTIDE SEQUENCE [LARGE SCALE GENOMIC DNA]</scope>
    <source>
        <strain evidence="3 4">VU population</strain>
        <tissue evidence="3">Whole body</tissue>
    </source>
</reference>
<evidence type="ECO:0000256" key="1">
    <source>
        <dbReference type="SAM" id="MobiDB-lite"/>
    </source>
</evidence>
<keyword evidence="2" id="KW-1133">Transmembrane helix</keyword>
<feature type="region of interest" description="Disordered" evidence="1">
    <location>
        <begin position="1"/>
        <end position="36"/>
    </location>
</feature>
<dbReference type="Proteomes" id="UP000198287">
    <property type="component" value="Unassembled WGS sequence"/>
</dbReference>
<proteinExistence type="predicted"/>
<accession>A0A226E2X3</accession>
<gene>
    <name evidence="3" type="ORF">Fcan01_14183</name>
</gene>
<protein>
    <recommendedName>
        <fullName evidence="5">Phospholipid scramblase</fullName>
    </recommendedName>
</protein>
<dbReference type="EMBL" id="LNIX01000008">
    <property type="protein sequence ID" value="OXA51271.1"/>
    <property type="molecule type" value="Genomic_DNA"/>
</dbReference>
<name>A0A226E2X3_FOLCA</name>